<feature type="compositionally biased region" description="Polar residues" evidence="1">
    <location>
        <begin position="208"/>
        <end position="218"/>
    </location>
</feature>
<feature type="region of interest" description="Disordered" evidence="1">
    <location>
        <begin position="241"/>
        <end position="292"/>
    </location>
</feature>
<reference evidence="2 3" key="1">
    <citation type="journal article" date="2021" name="Nat. Commun.">
        <title>Genetic determinants of endophytism in the Arabidopsis root mycobiome.</title>
        <authorList>
            <person name="Mesny F."/>
            <person name="Miyauchi S."/>
            <person name="Thiergart T."/>
            <person name="Pickel B."/>
            <person name="Atanasova L."/>
            <person name="Karlsson M."/>
            <person name="Huettel B."/>
            <person name="Barry K.W."/>
            <person name="Haridas S."/>
            <person name="Chen C."/>
            <person name="Bauer D."/>
            <person name="Andreopoulos W."/>
            <person name="Pangilinan J."/>
            <person name="LaButti K."/>
            <person name="Riley R."/>
            <person name="Lipzen A."/>
            <person name="Clum A."/>
            <person name="Drula E."/>
            <person name="Henrissat B."/>
            <person name="Kohler A."/>
            <person name="Grigoriev I.V."/>
            <person name="Martin F.M."/>
            <person name="Hacquard S."/>
        </authorList>
    </citation>
    <scope>NUCLEOTIDE SEQUENCE [LARGE SCALE GENOMIC DNA]</scope>
    <source>
        <strain evidence="2 3">MPI-CAGE-CH-0241</strain>
    </source>
</reference>
<dbReference type="Proteomes" id="UP000777438">
    <property type="component" value="Unassembled WGS sequence"/>
</dbReference>
<evidence type="ECO:0000313" key="2">
    <source>
        <dbReference type="EMBL" id="KAH6891082.1"/>
    </source>
</evidence>
<protein>
    <submittedName>
        <fullName evidence="2">Uncharacterized protein</fullName>
    </submittedName>
</protein>
<feature type="compositionally biased region" description="Polar residues" evidence="1">
    <location>
        <begin position="152"/>
        <end position="171"/>
    </location>
</feature>
<dbReference type="AlphaFoldDB" id="A0A9P8W5S5"/>
<feature type="compositionally biased region" description="Low complexity" evidence="1">
    <location>
        <begin position="9"/>
        <end position="36"/>
    </location>
</feature>
<accession>A0A9P8W5S5</accession>
<evidence type="ECO:0000313" key="3">
    <source>
        <dbReference type="Proteomes" id="UP000777438"/>
    </source>
</evidence>
<feature type="region of interest" description="Disordered" evidence="1">
    <location>
        <begin position="197"/>
        <end position="218"/>
    </location>
</feature>
<gene>
    <name evidence="2" type="ORF">B0T10DRAFT_458491</name>
</gene>
<organism evidence="2 3">
    <name type="scientific">Thelonectria olida</name>
    <dbReference type="NCBI Taxonomy" id="1576542"/>
    <lineage>
        <taxon>Eukaryota</taxon>
        <taxon>Fungi</taxon>
        <taxon>Dikarya</taxon>
        <taxon>Ascomycota</taxon>
        <taxon>Pezizomycotina</taxon>
        <taxon>Sordariomycetes</taxon>
        <taxon>Hypocreomycetidae</taxon>
        <taxon>Hypocreales</taxon>
        <taxon>Nectriaceae</taxon>
        <taxon>Thelonectria</taxon>
    </lineage>
</organism>
<proteinExistence type="predicted"/>
<dbReference type="EMBL" id="JAGPYM010000008">
    <property type="protein sequence ID" value="KAH6891082.1"/>
    <property type="molecule type" value="Genomic_DNA"/>
</dbReference>
<sequence>MDSLKYDTHPSLCHSSTLSSTHSSVHSSGSSSRTSSPDLNMENLPPMKQQLLGIFKGVEKPSEQQQDSETSNNESSEISLDAMVPSAESNQPLRESDQQIITAFGPSLRPLAASIIGSSDLPKPFATGGRPMARVMAKGYIKLRQRKRREASSTPSFGTNVSVGERSQATGSPEPGIGPAEPVTAMVLNVAMFEDHSLSQQRQRGEASDTSSATINVSVRDGSQATVIPVGYSRATEVQVSEKCQSNSEDSQSINEAYPTTNKGSPLTGENFQSTNEDSQSTGEETRSTGEDLIDWRNTNREVQVGDGLQTIDPLGSITNGPFSTVEVEGNWDLAKLR</sequence>
<name>A0A9P8W5S5_9HYPO</name>
<keyword evidence="3" id="KW-1185">Reference proteome</keyword>
<feature type="compositionally biased region" description="Basic and acidic residues" evidence="1">
    <location>
        <begin position="197"/>
        <end position="207"/>
    </location>
</feature>
<feature type="compositionally biased region" description="Polar residues" evidence="1">
    <location>
        <begin position="241"/>
        <end position="283"/>
    </location>
</feature>
<feature type="compositionally biased region" description="Low complexity" evidence="1">
    <location>
        <begin position="63"/>
        <end position="79"/>
    </location>
</feature>
<comment type="caution">
    <text evidence="2">The sequence shown here is derived from an EMBL/GenBank/DDBJ whole genome shotgun (WGS) entry which is preliminary data.</text>
</comment>
<evidence type="ECO:0000256" key="1">
    <source>
        <dbReference type="SAM" id="MobiDB-lite"/>
    </source>
</evidence>
<feature type="region of interest" description="Disordered" evidence="1">
    <location>
        <begin position="1"/>
        <end position="95"/>
    </location>
</feature>
<feature type="region of interest" description="Disordered" evidence="1">
    <location>
        <begin position="144"/>
        <end position="179"/>
    </location>
</feature>